<dbReference type="GO" id="GO:0005737">
    <property type="term" value="C:cytoplasm"/>
    <property type="evidence" value="ECO:0007669"/>
    <property type="project" value="UniProtKB-SubCell"/>
</dbReference>
<keyword evidence="5" id="KW-1185">Reference proteome</keyword>
<sequence>MATMNPFDLLGDDDAEDPSQLIAAKQVAPPPLKKGSDHGLAKQAPAAPKHNKPANLPSKPLPPAQAVREAKNDGGRGGRGSRRGGGGRGYGRGRSSGGFNRDSASNDYSFSSPPEDGETGRTTERHGYGGPRGRGGRRGGFNNGEVADGEYPRGGFERHSGTGRGNEFKREGAGRGNWGRQNDEFSEVAEEVVNETEKKVGDEKPVHEDDTAGVNTENSAKESEEKEPEDKEMTLEEYEKLREEKRKALLALKTTEERKVDAKEFASMQQISSKKDNNDIFIKLGSDKDKRKEITDTERTKKSLSINEFLKPAEGERHYTPGGRGRGRGRGSRGGYVGSSMSSNVAAPSIEDPGQFPTLGGAK</sequence>
<evidence type="ECO:0000313" key="5">
    <source>
        <dbReference type="Proteomes" id="UP000504603"/>
    </source>
</evidence>
<feature type="region of interest" description="Disordered" evidence="3">
    <location>
        <begin position="290"/>
        <end position="363"/>
    </location>
</feature>
<reference evidence="6" key="1">
    <citation type="submission" date="2025-08" db="UniProtKB">
        <authorList>
            <consortium name="RefSeq"/>
        </authorList>
    </citation>
    <scope>IDENTIFICATION</scope>
    <source>
        <strain evidence="6">OHB3-1</strain>
    </source>
</reference>
<keyword evidence="2" id="KW-0963">Cytoplasm</keyword>
<dbReference type="GO" id="GO:0003729">
    <property type="term" value="F:mRNA binding"/>
    <property type="evidence" value="ECO:0007669"/>
    <property type="project" value="TreeGrafter"/>
</dbReference>
<feature type="compositionally biased region" description="Gly residues" evidence="3">
    <location>
        <begin position="77"/>
        <end position="96"/>
    </location>
</feature>
<accession>A0A6J1DV55</accession>
<name>A0A6J1DV55_MOMCH</name>
<protein>
    <submittedName>
        <fullName evidence="6">RGG repeats nuclear RNA binding protein A-like</fullName>
    </submittedName>
</protein>
<comment type="subcellular location">
    <subcellularLocation>
        <location evidence="1">Cytoplasm</location>
    </subcellularLocation>
</comment>
<organism evidence="5 6">
    <name type="scientific">Momordica charantia</name>
    <name type="common">Bitter gourd</name>
    <name type="synonym">Balsam pear</name>
    <dbReference type="NCBI Taxonomy" id="3673"/>
    <lineage>
        <taxon>Eukaryota</taxon>
        <taxon>Viridiplantae</taxon>
        <taxon>Streptophyta</taxon>
        <taxon>Embryophyta</taxon>
        <taxon>Tracheophyta</taxon>
        <taxon>Spermatophyta</taxon>
        <taxon>Magnoliopsida</taxon>
        <taxon>eudicotyledons</taxon>
        <taxon>Gunneridae</taxon>
        <taxon>Pentapetalae</taxon>
        <taxon>rosids</taxon>
        <taxon>fabids</taxon>
        <taxon>Cucurbitales</taxon>
        <taxon>Cucurbitaceae</taxon>
        <taxon>Momordiceae</taxon>
        <taxon>Momordica</taxon>
    </lineage>
</organism>
<dbReference type="PANTHER" id="PTHR12299:SF78">
    <property type="entry name" value="RGG REPEATS NUCLEAR RNA BINDING PROTEIN C"/>
    <property type="match status" value="1"/>
</dbReference>
<dbReference type="AlphaFoldDB" id="A0A6J1DV55"/>
<dbReference type="InterPro" id="IPR039764">
    <property type="entry name" value="HABP4/SERBP1-like"/>
</dbReference>
<feature type="compositionally biased region" description="Basic and acidic residues" evidence="3">
    <location>
        <begin position="290"/>
        <end position="301"/>
    </location>
</feature>
<dbReference type="Pfam" id="PF04774">
    <property type="entry name" value="HABP4_PAI-RBP1"/>
    <property type="match status" value="1"/>
</dbReference>
<evidence type="ECO:0000256" key="3">
    <source>
        <dbReference type="SAM" id="MobiDB-lite"/>
    </source>
</evidence>
<dbReference type="GO" id="GO:0005634">
    <property type="term" value="C:nucleus"/>
    <property type="evidence" value="ECO:0007669"/>
    <property type="project" value="TreeGrafter"/>
</dbReference>
<proteinExistence type="predicted"/>
<dbReference type="InterPro" id="IPR019084">
    <property type="entry name" value="STM1-like_N"/>
</dbReference>
<feature type="compositionally biased region" description="Basic and acidic residues" evidence="3">
    <location>
        <begin position="219"/>
        <end position="239"/>
    </location>
</feature>
<feature type="domain" description="Hyaluronan/mRNA-binding protein" evidence="4">
    <location>
        <begin position="152"/>
        <end position="261"/>
    </location>
</feature>
<dbReference type="GeneID" id="111023798"/>
<dbReference type="SMART" id="SM01233">
    <property type="entry name" value="HABP4_PAI-RBP1"/>
    <property type="match status" value="1"/>
</dbReference>
<dbReference type="OrthoDB" id="784393at2759"/>
<dbReference type="InterPro" id="IPR006861">
    <property type="entry name" value="HABP4_PAIRBP1-bd"/>
</dbReference>
<feature type="region of interest" description="Disordered" evidence="3">
    <location>
        <begin position="1"/>
        <end position="239"/>
    </location>
</feature>
<dbReference type="PANTHER" id="PTHR12299">
    <property type="entry name" value="HYALURONIC ACID-BINDING PROTEIN 4"/>
    <property type="match status" value="1"/>
</dbReference>
<feature type="compositionally biased region" description="Acidic residues" evidence="3">
    <location>
        <begin position="184"/>
        <end position="194"/>
    </location>
</feature>
<dbReference type="KEGG" id="mcha:111023798"/>
<gene>
    <name evidence="6" type="primary">LOC111023798</name>
</gene>
<feature type="compositionally biased region" description="Polar residues" evidence="3">
    <location>
        <begin position="102"/>
        <end position="112"/>
    </location>
</feature>
<dbReference type="Proteomes" id="UP000504603">
    <property type="component" value="Unplaced"/>
</dbReference>
<evidence type="ECO:0000256" key="1">
    <source>
        <dbReference type="ARBA" id="ARBA00004496"/>
    </source>
</evidence>
<evidence type="ECO:0000259" key="4">
    <source>
        <dbReference type="SMART" id="SM01233"/>
    </source>
</evidence>
<dbReference type="RefSeq" id="XP_022156969.1">
    <property type="nucleotide sequence ID" value="XM_022301277.1"/>
</dbReference>
<dbReference type="Pfam" id="PF09598">
    <property type="entry name" value="Stm1_N"/>
    <property type="match status" value="1"/>
</dbReference>
<feature type="compositionally biased region" description="Gly residues" evidence="3">
    <location>
        <begin position="128"/>
        <end position="142"/>
    </location>
</feature>
<evidence type="ECO:0000256" key="2">
    <source>
        <dbReference type="ARBA" id="ARBA00022490"/>
    </source>
</evidence>
<dbReference type="Gene3D" id="6.10.140.1040">
    <property type="match status" value="1"/>
</dbReference>
<feature type="compositionally biased region" description="Basic and acidic residues" evidence="3">
    <location>
        <begin position="118"/>
        <end position="127"/>
    </location>
</feature>
<feature type="compositionally biased region" description="Basic and acidic residues" evidence="3">
    <location>
        <begin position="155"/>
        <end position="173"/>
    </location>
</feature>
<feature type="compositionally biased region" description="Basic and acidic residues" evidence="3">
    <location>
        <begin position="195"/>
        <end position="210"/>
    </location>
</feature>
<evidence type="ECO:0000313" key="6">
    <source>
        <dbReference type="RefSeq" id="XP_022156969.1"/>
    </source>
</evidence>